<dbReference type="InterPro" id="IPR023198">
    <property type="entry name" value="PGP-like_dom2"/>
</dbReference>
<dbReference type="KEGG" id="sfeu:IM697_42645"/>
<dbReference type="Pfam" id="PF01928">
    <property type="entry name" value="CYTH"/>
    <property type="match status" value="1"/>
</dbReference>
<dbReference type="SMART" id="SM01118">
    <property type="entry name" value="CYTH"/>
    <property type="match status" value="1"/>
</dbReference>
<dbReference type="InterPro" id="IPR033469">
    <property type="entry name" value="CYTH-like_dom_sf"/>
</dbReference>
<dbReference type="Gene3D" id="1.10.150.240">
    <property type="entry name" value="Putative phosphatase, domain 2"/>
    <property type="match status" value="1"/>
</dbReference>
<proteinExistence type="predicted"/>
<dbReference type="SUPFAM" id="SSF56784">
    <property type="entry name" value="HAD-like"/>
    <property type="match status" value="1"/>
</dbReference>
<dbReference type="EMBL" id="CP063373">
    <property type="protein sequence ID" value="QOV36605.1"/>
    <property type="molecule type" value="Genomic_DNA"/>
</dbReference>
<dbReference type="InterPro" id="IPR023214">
    <property type="entry name" value="HAD_sf"/>
</dbReference>
<dbReference type="RefSeq" id="WP_194042742.1">
    <property type="nucleotide sequence ID" value="NZ_CP063373.1"/>
</dbReference>
<keyword evidence="3" id="KW-1185">Reference proteome</keyword>
<dbReference type="CDD" id="cd07526">
    <property type="entry name" value="HAD_BPGM_like"/>
    <property type="match status" value="1"/>
</dbReference>
<dbReference type="InterPro" id="IPR036412">
    <property type="entry name" value="HAD-like_sf"/>
</dbReference>
<dbReference type="SFLD" id="SFLDG01129">
    <property type="entry name" value="C1.5:_HAD__Beta-PGM__Phosphata"/>
    <property type="match status" value="1"/>
</dbReference>
<dbReference type="SFLD" id="SFLDG01135">
    <property type="entry name" value="C1.5.6:_HAD__Beta-PGM__Phospha"/>
    <property type="match status" value="1"/>
</dbReference>
<reference evidence="2 3" key="1">
    <citation type="submission" date="2020-10" db="EMBL/GenBank/DDBJ databases">
        <title>Streptomyces ferrugineus complate genome analysis.</title>
        <authorList>
            <person name="Anwar N."/>
        </authorList>
    </citation>
    <scope>NUCLEOTIDE SEQUENCE [LARGE SCALE GENOMIC DNA]</scope>
    <source>
        <strain evidence="2 3">CCTCC AA2014009</strain>
    </source>
</reference>
<keyword evidence="2" id="KW-0378">Hydrolase</keyword>
<dbReference type="GO" id="GO:0016787">
    <property type="term" value="F:hydrolase activity"/>
    <property type="evidence" value="ECO:0007669"/>
    <property type="project" value="UniProtKB-KW"/>
</dbReference>
<dbReference type="SUPFAM" id="SSF55154">
    <property type="entry name" value="CYTH-like phosphatases"/>
    <property type="match status" value="1"/>
</dbReference>
<dbReference type="InterPro" id="IPR012042">
    <property type="entry name" value="NeuTTM/CthTTM-like"/>
</dbReference>
<dbReference type="PROSITE" id="PS51707">
    <property type="entry name" value="CYTH"/>
    <property type="match status" value="1"/>
</dbReference>
<dbReference type="InterPro" id="IPR023577">
    <property type="entry name" value="CYTH_domain"/>
</dbReference>
<evidence type="ECO:0000313" key="3">
    <source>
        <dbReference type="Proteomes" id="UP000594205"/>
    </source>
</evidence>
<dbReference type="PANTHER" id="PTHR40114:SF1">
    <property type="entry name" value="SLR0698 PROTEIN"/>
    <property type="match status" value="1"/>
</dbReference>
<dbReference type="SFLD" id="SFLDS00003">
    <property type="entry name" value="Haloacid_Dehalogenase"/>
    <property type="match status" value="1"/>
</dbReference>
<feature type="domain" description="CYTH" evidence="1">
    <location>
        <begin position="2"/>
        <end position="158"/>
    </location>
</feature>
<dbReference type="NCBIfam" id="TIGR01509">
    <property type="entry name" value="HAD-SF-IA-v3"/>
    <property type="match status" value="1"/>
</dbReference>
<dbReference type="Gene3D" id="2.40.320.10">
    <property type="entry name" value="Hypothetical Protein Pfu-838710-001"/>
    <property type="match status" value="1"/>
</dbReference>
<protein>
    <submittedName>
        <fullName evidence="2">HAD-IA family hydrolase</fullName>
    </submittedName>
</protein>
<dbReference type="Gene3D" id="3.40.50.1000">
    <property type="entry name" value="HAD superfamily/HAD-like"/>
    <property type="match status" value="1"/>
</dbReference>
<dbReference type="Proteomes" id="UP000594205">
    <property type="component" value="Chromosome"/>
</dbReference>
<sequence>MGVETERKFLVGRGWRETVVRTREVRQGYMSAEPERAVRVRITDGAEAVLTVKGPRDGARRAEFEYPVPLADAEEILARLCPQPLVQKKRHYLGGRFDGWTVDEFYGSNAGLVLAELDAEDAADVVDLPEWVTEEVTTDPRYDNASLHGRPYPTWAAGTAPAPRPLRDPADADLVIFDNDGVLVDSEPIANRVLAALLTEAGFPTSYEDSVRRYMGGTLDRVRAMLRAETGRELPTGFTAHYRARLIEAFERDLRPVAGMAEVLRALTRRGTPFCVASSSPRDRLALGLRVTGLASFFEGRVYCADDVTRGKPAPDLFLHAAVRMGVDRAHAVVVEDSVPGVDAAMAAGMTSIGYAALTPADRLSAATRVVRDTAGLAVELGLTIPG</sequence>
<dbReference type="InterPro" id="IPR006439">
    <property type="entry name" value="HAD-SF_hydro_IA"/>
</dbReference>
<evidence type="ECO:0000259" key="1">
    <source>
        <dbReference type="PROSITE" id="PS51707"/>
    </source>
</evidence>
<gene>
    <name evidence="2" type="ORF">IM697_42645</name>
</gene>
<dbReference type="AlphaFoldDB" id="A0A7M2SLM0"/>
<organism evidence="2 3">
    <name type="scientific">Streptomyces ferrugineus</name>
    <dbReference type="NCBI Taxonomy" id="1413221"/>
    <lineage>
        <taxon>Bacteria</taxon>
        <taxon>Bacillati</taxon>
        <taxon>Actinomycetota</taxon>
        <taxon>Actinomycetes</taxon>
        <taxon>Kitasatosporales</taxon>
        <taxon>Streptomycetaceae</taxon>
        <taxon>Streptomyces</taxon>
    </lineage>
</organism>
<evidence type="ECO:0000313" key="2">
    <source>
        <dbReference type="EMBL" id="QOV36605.1"/>
    </source>
</evidence>
<dbReference type="Pfam" id="PF00702">
    <property type="entry name" value="Hydrolase"/>
    <property type="match status" value="1"/>
</dbReference>
<accession>A0A7M2SLM0</accession>
<name>A0A7M2SLM0_9ACTN</name>
<dbReference type="CDD" id="cd07891">
    <property type="entry name" value="CYTH-like_CthTTM-like_1"/>
    <property type="match status" value="1"/>
</dbReference>
<dbReference type="PANTHER" id="PTHR40114">
    <property type="entry name" value="SLR0698 PROTEIN"/>
    <property type="match status" value="1"/>
</dbReference>